<keyword evidence="1" id="KW-1133">Transmembrane helix</keyword>
<dbReference type="Pfam" id="PF07811">
    <property type="entry name" value="TadE"/>
    <property type="match status" value="1"/>
</dbReference>
<feature type="transmembrane region" description="Helical" evidence="1">
    <location>
        <begin position="24"/>
        <end position="45"/>
    </location>
</feature>
<organism evidence="3 4">
    <name type="scientific">Streptomyces finlayi</name>
    <dbReference type="NCBI Taxonomy" id="67296"/>
    <lineage>
        <taxon>Bacteria</taxon>
        <taxon>Bacillati</taxon>
        <taxon>Actinomycetota</taxon>
        <taxon>Actinomycetes</taxon>
        <taxon>Kitasatosporales</taxon>
        <taxon>Streptomycetaceae</taxon>
        <taxon>Streptomyces</taxon>
    </lineage>
</organism>
<comment type="caution">
    <text evidence="3">The sequence shown here is derived from an EMBL/GenBank/DDBJ whole genome shotgun (WGS) entry which is preliminary data.</text>
</comment>
<evidence type="ECO:0000256" key="1">
    <source>
        <dbReference type="SAM" id="Phobius"/>
    </source>
</evidence>
<reference evidence="3" key="2">
    <citation type="submission" date="2020-09" db="EMBL/GenBank/DDBJ databases">
        <authorList>
            <person name="Sun Q."/>
            <person name="Ohkuma M."/>
        </authorList>
    </citation>
    <scope>NUCLEOTIDE SEQUENCE</scope>
    <source>
        <strain evidence="3">JCM 4637</strain>
    </source>
</reference>
<sequence length="141" mass="15220">MRPHLRKRHLSGIRRKDRRVQDRGVASVEFAILAVVVLMLVFTAIQVGLYHHARKVAQSAARQGVESGRQFGATAGDGTAQAQQFLARFGDSVRGAQVTADGSTAEQVRITVTGTVATLVPGLELSVVQHAQGPVERWTQP</sequence>
<dbReference type="Proteomes" id="UP000638353">
    <property type="component" value="Unassembled WGS sequence"/>
</dbReference>
<dbReference type="AlphaFoldDB" id="A0A918X725"/>
<evidence type="ECO:0000313" key="3">
    <source>
        <dbReference type="EMBL" id="GHD16269.1"/>
    </source>
</evidence>
<reference evidence="3" key="1">
    <citation type="journal article" date="2014" name="Int. J. Syst. Evol. Microbiol.">
        <title>Complete genome sequence of Corynebacterium casei LMG S-19264T (=DSM 44701T), isolated from a smear-ripened cheese.</title>
        <authorList>
            <consortium name="US DOE Joint Genome Institute (JGI-PGF)"/>
            <person name="Walter F."/>
            <person name="Albersmeier A."/>
            <person name="Kalinowski J."/>
            <person name="Ruckert C."/>
        </authorList>
    </citation>
    <scope>NUCLEOTIDE SEQUENCE</scope>
    <source>
        <strain evidence="3">JCM 4637</strain>
    </source>
</reference>
<proteinExistence type="predicted"/>
<keyword evidence="1" id="KW-0472">Membrane</keyword>
<feature type="domain" description="TadE-like" evidence="2">
    <location>
        <begin position="24"/>
        <end position="65"/>
    </location>
</feature>
<keyword evidence="1" id="KW-0812">Transmembrane</keyword>
<dbReference type="EMBL" id="BMVC01000024">
    <property type="protein sequence ID" value="GHD16269.1"/>
    <property type="molecule type" value="Genomic_DNA"/>
</dbReference>
<protein>
    <submittedName>
        <fullName evidence="3">Membrane protein</fullName>
    </submittedName>
</protein>
<dbReference type="InterPro" id="IPR012495">
    <property type="entry name" value="TadE-like_dom"/>
</dbReference>
<name>A0A918X725_9ACTN</name>
<gene>
    <name evidence="3" type="ORF">GCM10010334_77220</name>
</gene>
<evidence type="ECO:0000259" key="2">
    <source>
        <dbReference type="Pfam" id="PF07811"/>
    </source>
</evidence>
<accession>A0A918X725</accession>
<evidence type="ECO:0000313" key="4">
    <source>
        <dbReference type="Proteomes" id="UP000638353"/>
    </source>
</evidence>